<comment type="caution">
    <text evidence="1">The sequence shown here is derived from an EMBL/GenBank/DDBJ whole genome shotgun (WGS) entry which is preliminary data.</text>
</comment>
<gene>
    <name evidence="1" type="ORF">F0M16_08130</name>
</gene>
<protein>
    <submittedName>
        <fullName evidence="1">Uncharacterized protein</fullName>
    </submittedName>
</protein>
<name>A0A5Q6PK16_VIBCL</name>
<reference evidence="1 2" key="1">
    <citation type="submission" date="2019-09" db="EMBL/GenBank/DDBJ databases">
        <authorList>
            <person name="Kritzky A."/>
            <person name="Schelkanova E.Y."/>
            <person name="Alkhova Z.V."/>
            <person name="Smirnova N.I."/>
        </authorList>
    </citation>
    <scope>NUCLEOTIDE SEQUENCE [LARGE SCALE GENOMIC DNA]</scope>
    <source>
        <strain evidence="1 2">M1526</strain>
    </source>
</reference>
<evidence type="ECO:0000313" key="2">
    <source>
        <dbReference type="Proteomes" id="UP000323225"/>
    </source>
</evidence>
<organism evidence="1 2">
    <name type="scientific">Vibrio cholerae</name>
    <dbReference type="NCBI Taxonomy" id="666"/>
    <lineage>
        <taxon>Bacteria</taxon>
        <taxon>Pseudomonadati</taxon>
        <taxon>Pseudomonadota</taxon>
        <taxon>Gammaproteobacteria</taxon>
        <taxon>Vibrionales</taxon>
        <taxon>Vibrionaceae</taxon>
        <taxon>Vibrio</taxon>
    </lineage>
</organism>
<dbReference type="EMBL" id="VUAA01000007">
    <property type="protein sequence ID" value="KAA1255175.1"/>
    <property type="molecule type" value="Genomic_DNA"/>
</dbReference>
<dbReference type="AlphaFoldDB" id="A0A5Q6PK16"/>
<accession>A0A5Q6PK16</accession>
<sequence>MNLQDRIIELEMELKDATVFEDLNESSAIAVSFSDNPDANMLIIDHEFVSKASLNDAVRIITNLLSEKPSKLQMDVPGKLKKEHFIQVPKVKPISPTSVDFNEVSLKQFATEKEHYYNKCQGIRELLETTAIEIDDGCIQGVPSAKLNAIAEYLDCLGDISNSQFMCSLNGINHSIEKYDGGVRFIRSFDEPSKSVLSIAAPEMRSLAMSLGHPGMEDVKKHLFTDPITSKVTIDVSDFTWSLFKNKAAQKERESVSEFSM</sequence>
<evidence type="ECO:0000313" key="1">
    <source>
        <dbReference type="EMBL" id="KAA1255175.1"/>
    </source>
</evidence>
<dbReference type="Proteomes" id="UP000323225">
    <property type="component" value="Unassembled WGS sequence"/>
</dbReference>
<proteinExistence type="predicted"/>